<sequence length="74" mass="8094">MFISPTVGNISNAFIILTHNLIVNIDYVKFLSGEFFCFSNLNKKQIRDGSKWGGGTCGGTVFICPAKKGGDIEY</sequence>
<reference evidence="1 2" key="1">
    <citation type="submission" date="2015-01" db="EMBL/GenBank/DDBJ databases">
        <title>Evolution of Trichinella species and genotypes.</title>
        <authorList>
            <person name="Korhonen P.K."/>
            <person name="Edoardo P."/>
            <person name="Giuseppe L.R."/>
            <person name="Gasser R.B."/>
        </authorList>
    </citation>
    <scope>NUCLEOTIDE SEQUENCE [LARGE SCALE GENOMIC DNA]</scope>
    <source>
        <strain evidence="1">ISS588</strain>
    </source>
</reference>
<dbReference type="AlphaFoldDB" id="A0A0V1IQQ2"/>
<organism evidence="1 2">
    <name type="scientific">Trichinella pseudospiralis</name>
    <name type="common">Parasitic roundworm</name>
    <dbReference type="NCBI Taxonomy" id="6337"/>
    <lineage>
        <taxon>Eukaryota</taxon>
        <taxon>Metazoa</taxon>
        <taxon>Ecdysozoa</taxon>
        <taxon>Nematoda</taxon>
        <taxon>Enoplea</taxon>
        <taxon>Dorylaimia</taxon>
        <taxon>Trichinellida</taxon>
        <taxon>Trichinellidae</taxon>
        <taxon>Trichinella</taxon>
    </lineage>
</organism>
<accession>A0A0V1IQQ2</accession>
<keyword evidence="2" id="KW-1185">Reference proteome</keyword>
<dbReference type="EMBL" id="JYDS01000108">
    <property type="protein sequence ID" value="KRZ25080.1"/>
    <property type="molecule type" value="Genomic_DNA"/>
</dbReference>
<proteinExistence type="predicted"/>
<name>A0A0V1IQQ2_TRIPS</name>
<dbReference type="Proteomes" id="UP000054805">
    <property type="component" value="Unassembled WGS sequence"/>
</dbReference>
<evidence type="ECO:0000313" key="1">
    <source>
        <dbReference type="EMBL" id="KRZ25080.1"/>
    </source>
</evidence>
<comment type="caution">
    <text evidence="1">The sequence shown here is derived from an EMBL/GenBank/DDBJ whole genome shotgun (WGS) entry which is preliminary data.</text>
</comment>
<evidence type="ECO:0000313" key="2">
    <source>
        <dbReference type="Proteomes" id="UP000054805"/>
    </source>
</evidence>
<gene>
    <name evidence="1" type="ORF">T4B_3625</name>
</gene>
<protein>
    <submittedName>
        <fullName evidence="1">Uncharacterized protein</fullName>
    </submittedName>
</protein>